<evidence type="ECO:0000256" key="6">
    <source>
        <dbReference type="ARBA" id="ARBA00022679"/>
    </source>
</evidence>
<proteinExistence type="predicted"/>
<dbReference type="Proteomes" id="UP000612712">
    <property type="component" value="Unassembled WGS sequence"/>
</dbReference>
<dbReference type="CDD" id="cd06225">
    <property type="entry name" value="HAMP"/>
    <property type="match status" value="1"/>
</dbReference>
<reference evidence="15" key="1">
    <citation type="submission" date="2020-08" db="EMBL/GenBank/DDBJ databases">
        <title>Sequencing the genomes of 1000 actinobacteria strains.</title>
        <authorList>
            <person name="Klenk H.-P."/>
        </authorList>
    </citation>
    <scope>NUCLEOTIDE SEQUENCE</scope>
    <source>
        <strain evidence="15">DSM 20582</strain>
    </source>
</reference>
<evidence type="ECO:0000256" key="7">
    <source>
        <dbReference type="ARBA" id="ARBA00022692"/>
    </source>
</evidence>
<feature type="transmembrane region" description="Helical" evidence="12">
    <location>
        <begin position="167"/>
        <end position="189"/>
    </location>
</feature>
<dbReference type="SMART" id="SM00388">
    <property type="entry name" value="HisKA"/>
    <property type="match status" value="1"/>
</dbReference>
<dbReference type="GO" id="GO:0000155">
    <property type="term" value="F:phosphorelay sensor kinase activity"/>
    <property type="evidence" value="ECO:0007669"/>
    <property type="project" value="InterPro"/>
</dbReference>
<keyword evidence="10" id="KW-0902">Two-component regulatory system</keyword>
<dbReference type="PANTHER" id="PTHR45436:SF5">
    <property type="entry name" value="SENSOR HISTIDINE KINASE TRCS"/>
    <property type="match status" value="1"/>
</dbReference>
<dbReference type="PANTHER" id="PTHR45436">
    <property type="entry name" value="SENSOR HISTIDINE KINASE YKOH"/>
    <property type="match status" value="1"/>
</dbReference>
<dbReference type="SUPFAM" id="SSF55874">
    <property type="entry name" value="ATPase domain of HSP90 chaperone/DNA topoisomerase II/histidine kinase"/>
    <property type="match status" value="1"/>
</dbReference>
<evidence type="ECO:0000256" key="2">
    <source>
        <dbReference type="ARBA" id="ARBA00001968"/>
    </source>
</evidence>
<dbReference type="GeneID" id="60809404"/>
<dbReference type="FunFam" id="3.30.565.10:FF:000006">
    <property type="entry name" value="Sensor histidine kinase WalK"/>
    <property type="match status" value="1"/>
</dbReference>
<dbReference type="Pfam" id="PF00672">
    <property type="entry name" value="HAMP"/>
    <property type="match status" value="1"/>
</dbReference>
<evidence type="ECO:0000313" key="16">
    <source>
        <dbReference type="Proteomes" id="UP000612712"/>
    </source>
</evidence>
<comment type="subcellular location">
    <subcellularLocation>
        <location evidence="3">Cell membrane</location>
    </subcellularLocation>
</comment>
<evidence type="ECO:0000256" key="4">
    <source>
        <dbReference type="ARBA" id="ARBA00012438"/>
    </source>
</evidence>
<keyword evidence="8 15" id="KW-0418">Kinase</keyword>
<feature type="domain" description="Histidine kinase" evidence="13">
    <location>
        <begin position="265"/>
        <end position="478"/>
    </location>
</feature>
<dbReference type="GO" id="GO:0005886">
    <property type="term" value="C:plasma membrane"/>
    <property type="evidence" value="ECO:0007669"/>
    <property type="project" value="UniProtKB-SubCell"/>
</dbReference>
<dbReference type="CDD" id="cd00082">
    <property type="entry name" value="HisKA"/>
    <property type="match status" value="1"/>
</dbReference>
<accession>A0A8I0CNZ8</accession>
<keyword evidence="7 12" id="KW-0812">Transmembrane</keyword>
<evidence type="ECO:0000256" key="1">
    <source>
        <dbReference type="ARBA" id="ARBA00000085"/>
    </source>
</evidence>
<organism evidence="15 16">
    <name type="scientific">Corynebacterium bovis DSM 20582 = CIP 54.80</name>
    <dbReference type="NCBI Taxonomy" id="927655"/>
    <lineage>
        <taxon>Bacteria</taxon>
        <taxon>Bacillati</taxon>
        <taxon>Actinomycetota</taxon>
        <taxon>Actinomycetes</taxon>
        <taxon>Mycobacteriales</taxon>
        <taxon>Corynebacteriaceae</taxon>
        <taxon>Corynebacterium</taxon>
    </lineage>
</organism>
<dbReference type="InterPro" id="IPR050428">
    <property type="entry name" value="TCS_sensor_his_kinase"/>
</dbReference>
<dbReference type="InterPro" id="IPR003660">
    <property type="entry name" value="HAMP_dom"/>
</dbReference>
<dbReference type="AlphaFoldDB" id="A0A8I0CNZ8"/>
<evidence type="ECO:0000256" key="12">
    <source>
        <dbReference type="SAM" id="Phobius"/>
    </source>
</evidence>
<evidence type="ECO:0000256" key="8">
    <source>
        <dbReference type="ARBA" id="ARBA00022777"/>
    </source>
</evidence>
<dbReference type="Gene3D" id="3.30.565.10">
    <property type="entry name" value="Histidine kinase-like ATPase, C-terminal domain"/>
    <property type="match status" value="1"/>
</dbReference>
<evidence type="ECO:0000259" key="13">
    <source>
        <dbReference type="PROSITE" id="PS50109"/>
    </source>
</evidence>
<dbReference type="SUPFAM" id="SSF158472">
    <property type="entry name" value="HAMP domain-like"/>
    <property type="match status" value="1"/>
</dbReference>
<dbReference type="InterPro" id="IPR036097">
    <property type="entry name" value="HisK_dim/P_sf"/>
</dbReference>
<dbReference type="EC" id="2.7.13.3" evidence="4"/>
<comment type="catalytic activity">
    <reaction evidence="1">
        <text>ATP + protein L-histidine = ADP + protein N-phospho-L-histidine.</text>
        <dbReference type="EC" id="2.7.13.3"/>
    </reaction>
</comment>
<evidence type="ECO:0000313" key="15">
    <source>
        <dbReference type="EMBL" id="MBB3115411.1"/>
    </source>
</evidence>
<dbReference type="PROSITE" id="PS50109">
    <property type="entry name" value="HIS_KIN"/>
    <property type="match status" value="1"/>
</dbReference>
<dbReference type="EMBL" id="JACHWT010000002">
    <property type="protein sequence ID" value="MBB3115411.1"/>
    <property type="molecule type" value="Genomic_DNA"/>
</dbReference>
<keyword evidence="11 12" id="KW-0472">Membrane</keyword>
<dbReference type="RefSeq" id="WP_232625946.1">
    <property type="nucleotide sequence ID" value="NZ_AENJ01000178.1"/>
</dbReference>
<dbReference type="Pfam" id="PF00512">
    <property type="entry name" value="HisKA"/>
    <property type="match status" value="1"/>
</dbReference>
<dbReference type="InterPro" id="IPR003661">
    <property type="entry name" value="HisK_dim/P_dom"/>
</dbReference>
<sequence>MSRLPLRVSLVLVITVLGGLGLLVSGGVVTGTMNRFMVSRIDDQLTLATGSWAHTTALGEPASPDDMGSYDSRVGPTRPPSEFVVVIAVGGEFYSVNGSMASLNSIHDSGPELAGLDEPTRPVTVPARAGSADDADWRAASVRNGDGSVTIVALPLASEEHTIRQLIILQMLIGSIVLVSLVVASLYLVRRALRPLHEVEYTAQRIAQGQLDQRVPAWSPRTEVGRLAVALNRMLAQIQGSFIAVGASERQARQAESAMRRFIGDASHELRTPLTSVRGYAELYTSGATDDANMVVGRIADEAGRMSLLVEDLMALVRMDEGRPLRREKVDMLELCLHVVESARAGFPGHRISVRNNAEGVPVVTGDPDRLHQVVGNLVTNAVRHGGPGTTVTVTLSTGDGQVFVEVADDGRGIAPEDLPHLFERFYRADVSRSRASGGSGLGLSIVKGLVEAHGGDVSVTSTVGEGTTFVVRLPGRSGD</sequence>
<keyword evidence="5" id="KW-0597">Phosphoprotein</keyword>
<dbReference type="InterPro" id="IPR004358">
    <property type="entry name" value="Sig_transdc_His_kin-like_C"/>
</dbReference>
<dbReference type="CDD" id="cd00075">
    <property type="entry name" value="HATPase"/>
    <property type="match status" value="1"/>
</dbReference>
<dbReference type="Gene3D" id="1.10.287.130">
    <property type="match status" value="1"/>
</dbReference>
<dbReference type="SUPFAM" id="SSF47384">
    <property type="entry name" value="Homodimeric domain of signal transducing histidine kinase"/>
    <property type="match status" value="1"/>
</dbReference>
<dbReference type="PROSITE" id="PS50885">
    <property type="entry name" value="HAMP"/>
    <property type="match status" value="1"/>
</dbReference>
<dbReference type="FunFam" id="1.10.287.130:FF:000001">
    <property type="entry name" value="Two-component sensor histidine kinase"/>
    <property type="match status" value="1"/>
</dbReference>
<evidence type="ECO:0000256" key="9">
    <source>
        <dbReference type="ARBA" id="ARBA00022989"/>
    </source>
</evidence>
<comment type="cofactor">
    <cofactor evidence="2">
        <name>a divalent metal cation</name>
        <dbReference type="ChEBI" id="CHEBI:60240"/>
    </cofactor>
</comment>
<dbReference type="InterPro" id="IPR005467">
    <property type="entry name" value="His_kinase_dom"/>
</dbReference>
<dbReference type="SMART" id="SM00304">
    <property type="entry name" value="HAMP"/>
    <property type="match status" value="1"/>
</dbReference>
<dbReference type="Gene3D" id="6.10.340.10">
    <property type="match status" value="1"/>
</dbReference>
<dbReference type="InterPro" id="IPR003594">
    <property type="entry name" value="HATPase_dom"/>
</dbReference>
<dbReference type="PRINTS" id="PR00344">
    <property type="entry name" value="BCTRLSENSOR"/>
</dbReference>
<dbReference type="SMART" id="SM00387">
    <property type="entry name" value="HATPase_c"/>
    <property type="match status" value="1"/>
</dbReference>
<evidence type="ECO:0000256" key="10">
    <source>
        <dbReference type="ARBA" id="ARBA00023012"/>
    </source>
</evidence>
<feature type="domain" description="HAMP" evidence="14">
    <location>
        <begin position="190"/>
        <end position="243"/>
    </location>
</feature>
<evidence type="ECO:0000256" key="3">
    <source>
        <dbReference type="ARBA" id="ARBA00004236"/>
    </source>
</evidence>
<keyword evidence="6 15" id="KW-0808">Transferase</keyword>
<evidence type="ECO:0000256" key="11">
    <source>
        <dbReference type="ARBA" id="ARBA00023136"/>
    </source>
</evidence>
<dbReference type="GO" id="GO:0005509">
    <property type="term" value="F:calcium ion binding"/>
    <property type="evidence" value="ECO:0007669"/>
    <property type="project" value="UniProtKB-ARBA"/>
</dbReference>
<name>A0A8I0CNZ8_9CORY</name>
<dbReference type="Pfam" id="PF02518">
    <property type="entry name" value="HATPase_c"/>
    <property type="match status" value="1"/>
</dbReference>
<comment type="caution">
    <text evidence="15">The sequence shown here is derived from an EMBL/GenBank/DDBJ whole genome shotgun (WGS) entry which is preliminary data.</text>
</comment>
<evidence type="ECO:0000256" key="5">
    <source>
        <dbReference type="ARBA" id="ARBA00022553"/>
    </source>
</evidence>
<protein>
    <recommendedName>
        <fullName evidence="4">histidine kinase</fullName>
        <ecNumber evidence="4">2.7.13.3</ecNumber>
    </recommendedName>
</protein>
<keyword evidence="9 12" id="KW-1133">Transmembrane helix</keyword>
<gene>
    <name evidence="15" type="ORF">FHU32_000615</name>
</gene>
<dbReference type="InterPro" id="IPR036890">
    <property type="entry name" value="HATPase_C_sf"/>
</dbReference>
<evidence type="ECO:0000259" key="14">
    <source>
        <dbReference type="PROSITE" id="PS50885"/>
    </source>
</evidence>